<keyword evidence="3" id="KW-1185">Reference proteome</keyword>
<name>A0AA39CRS0_9EURO</name>
<evidence type="ECO:0000313" key="3">
    <source>
        <dbReference type="Proteomes" id="UP001172681"/>
    </source>
</evidence>
<evidence type="ECO:0000256" key="1">
    <source>
        <dbReference type="SAM" id="MobiDB-lite"/>
    </source>
</evidence>
<evidence type="ECO:0000313" key="2">
    <source>
        <dbReference type="EMBL" id="KAJ9618545.1"/>
    </source>
</evidence>
<dbReference type="EMBL" id="JAPDRN010000141">
    <property type="protein sequence ID" value="KAJ9618545.1"/>
    <property type="molecule type" value="Genomic_DNA"/>
</dbReference>
<dbReference type="AlphaFoldDB" id="A0AA39CRS0"/>
<feature type="compositionally biased region" description="Basic residues" evidence="1">
    <location>
        <begin position="189"/>
        <end position="199"/>
    </location>
</feature>
<accession>A0AA39CRS0</accession>
<gene>
    <name evidence="2" type="ORF">H2204_013029</name>
</gene>
<feature type="region of interest" description="Disordered" evidence="1">
    <location>
        <begin position="143"/>
        <end position="199"/>
    </location>
</feature>
<comment type="caution">
    <text evidence="2">The sequence shown here is derived from an EMBL/GenBank/DDBJ whole genome shotgun (WGS) entry which is preliminary data.</text>
</comment>
<feature type="compositionally biased region" description="Polar residues" evidence="1">
    <location>
        <begin position="170"/>
        <end position="182"/>
    </location>
</feature>
<reference evidence="2" key="1">
    <citation type="submission" date="2022-10" db="EMBL/GenBank/DDBJ databases">
        <title>Culturing micro-colonial fungi from biological soil crusts in the Mojave desert and describing Neophaeococcomyces mojavensis, and introducing the new genera and species Taxawa tesnikishii.</title>
        <authorList>
            <person name="Kurbessoian T."/>
            <person name="Stajich J.E."/>
        </authorList>
    </citation>
    <scope>NUCLEOTIDE SEQUENCE</scope>
    <source>
        <strain evidence="2">TK_35</strain>
    </source>
</reference>
<organism evidence="2 3">
    <name type="scientific">Knufia peltigerae</name>
    <dbReference type="NCBI Taxonomy" id="1002370"/>
    <lineage>
        <taxon>Eukaryota</taxon>
        <taxon>Fungi</taxon>
        <taxon>Dikarya</taxon>
        <taxon>Ascomycota</taxon>
        <taxon>Pezizomycotina</taxon>
        <taxon>Eurotiomycetes</taxon>
        <taxon>Chaetothyriomycetidae</taxon>
        <taxon>Chaetothyriales</taxon>
        <taxon>Trichomeriaceae</taxon>
        <taxon>Knufia</taxon>
    </lineage>
</organism>
<proteinExistence type="predicted"/>
<protein>
    <submittedName>
        <fullName evidence="2">Uncharacterized protein</fullName>
    </submittedName>
</protein>
<sequence>MIRPANATAQQMEEFLALITFNNHFFRIAAMEIVELRHDQSHVEDPSWSAQLKMLCSETKTYRPLPPQVTRVHDEHDLVKKSFAGRFQGVLHPFRKDSVDPDTAMLATFAGDLVAVLYTGSFRIRRDEAFMNFIRTNHARGKGPVAETLSNQDEGIPSSREVAMSDAQDEAQQSPESDSSYDSPLVGPNKRRKLSSNRH</sequence>
<dbReference type="Proteomes" id="UP001172681">
    <property type="component" value="Unassembled WGS sequence"/>
</dbReference>